<reference evidence="3" key="1">
    <citation type="journal article" date="2011" name="Proc. Natl. Acad. Sci. U.S.A.">
        <title>Obligate biotrophy features unraveled by the genomic analysis of rust fungi.</title>
        <authorList>
            <person name="Duplessis S."/>
            <person name="Cuomo C.A."/>
            <person name="Lin Y.-C."/>
            <person name="Aerts A."/>
            <person name="Tisserant E."/>
            <person name="Veneault-Fourrey C."/>
            <person name="Joly D.L."/>
            <person name="Hacquard S."/>
            <person name="Amselem J."/>
            <person name="Cantarel B.L."/>
            <person name="Chiu R."/>
            <person name="Coutinho P.M."/>
            <person name="Feau N."/>
            <person name="Field M."/>
            <person name="Frey P."/>
            <person name="Gelhaye E."/>
            <person name="Goldberg J."/>
            <person name="Grabherr M.G."/>
            <person name="Kodira C.D."/>
            <person name="Kohler A."/>
            <person name="Kuees U."/>
            <person name="Lindquist E.A."/>
            <person name="Lucas S.M."/>
            <person name="Mago R."/>
            <person name="Mauceli E."/>
            <person name="Morin E."/>
            <person name="Murat C."/>
            <person name="Pangilinan J.L."/>
            <person name="Park R."/>
            <person name="Pearson M."/>
            <person name="Quesneville H."/>
            <person name="Rouhier N."/>
            <person name="Sakthikumar S."/>
            <person name="Salamov A.A."/>
            <person name="Schmutz J."/>
            <person name="Selles B."/>
            <person name="Shapiro H."/>
            <person name="Tanguay P."/>
            <person name="Tuskan G.A."/>
            <person name="Henrissat B."/>
            <person name="Van de Peer Y."/>
            <person name="Rouze P."/>
            <person name="Ellis J.G."/>
            <person name="Dodds P.N."/>
            <person name="Schein J.E."/>
            <person name="Zhong S."/>
            <person name="Hamelin R.C."/>
            <person name="Grigoriev I.V."/>
            <person name="Szabo L.J."/>
            <person name="Martin F."/>
        </authorList>
    </citation>
    <scope>NUCLEOTIDE SEQUENCE [LARGE SCALE GENOMIC DNA]</scope>
    <source>
        <strain evidence="3">98AG31 / pathotype 3-4-7</strain>
    </source>
</reference>
<keyword evidence="3" id="KW-1185">Reference proteome</keyword>
<accession>F4RQ28</accession>
<feature type="region of interest" description="Disordered" evidence="1">
    <location>
        <begin position="47"/>
        <end position="148"/>
    </location>
</feature>
<dbReference type="HOGENOM" id="CLU_1375134_0_0_1"/>
<dbReference type="GO" id="GO:0016020">
    <property type="term" value="C:membrane"/>
    <property type="evidence" value="ECO:0007669"/>
    <property type="project" value="TreeGrafter"/>
</dbReference>
<evidence type="ECO:0000256" key="1">
    <source>
        <dbReference type="SAM" id="MobiDB-lite"/>
    </source>
</evidence>
<dbReference type="eggNOG" id="ENOG502S8AT">
    <property type="taxonomic scope" value="Eukaryota"/>
</dbReference>
<dbReference type="GeneID" id="18933054"/>
<evidence type="ECO:0000313" key="2">
    <source>
        <dbReference type="EMBL" id="EGG05478.1"/>
    </source>
</evidence>
<dbReference type="EMBL" id="GL883113">
    <property type="protein sequence ID" value="EGG05478.1"/>
    <property type="molecule type" value="Genomic_DNA"/>
</dbReference>
<evidence type="ECO:0000313" key="3">
    <source>
        <dbReference type="Proteomes" id="UP000001072"/>
    </source>
</evidence>
<dbReference type="OrthoDB" id="5569309at2759"/>
<feature type="compositionally biased region" description="Acidic residues" evidence="1">
    <location>
        <begin position="105"/>
        <end position="114"/>
    </location>
</feature>
<protein>
    <submittedName>
        <fullName evidence="2">Uncharacterized protein</fullName>
    </submittedName>
</protein>
<dbReference type="VEuPathDB" id="FungiDB:MELLADRAFT_78090"/>
<dbReference type="InterPro" id="IPR038872">
    <property type="entry name" value="Put_GTT3"/>
</dbReference>
<feature type="non-terminal residue" evidence="2">
    <location>
        <position position="199"/>
    </location>
</feature>
<dbReference type="Proteomes" id="UP000001072">
    <property type="component" value="Unassembled WGS sequence"/>
</dbReference>
<dbReference type="KEGG" id="mlr:MELLADRAFT_78090"/>
<gene>
    <name evidence="2" type="ORF">MELLADRAFT_78090</name>
</gene>
<sequence length="199" mass="21876">MSSSKWSGTLKSKRKADLQDICRQLNIEFRTDALKADLEQNIQITFQQKPHLQSDPRFEELITSSVNANTLNGTRNTSPDSTAPRASSRRSVTSKAKPASRTSEDQDQDDDLDDEPPKNNSKAAARSLPRRKSLVDGLRDSLPSSDRITKAVGEAEKQVEHAIHHASSTLGSSQVTRRIKQASGQAINKVEVVSTQVAE</sequence>
<name>F4RQ28_MELLP</name>
<dbReference type="PANTHER" id="PTHR41807">
    <property type="entry name" value="GLUTATHIONE TRANSFERASE 3"/>
    <property type="match status" value="1"/>
</dbReference>
<dbReference type="InParanoid" id="F4RQ28"/>
<dbReference type="PANTHER" id="PTHR41807:SF1">
    <property type="entry name" value="GLUTATHIONE TRANSFERASE 3"/>
    <property type="match status" value="1"/>
</dbReference>
<organism evidence="3">
    <name type="scientific">Melampsora larici-populina (strain 98AG31 / pathotype 3-4-7)</name>
    <name type="common">Poplar leaf rust fungus</name>
    <dbReference type="NCBI Taxonomy" id="747676"/>
    <lineage>
        <taxon>Eukaryota</taxon>
        <taxon>Fungi</taxon>
        <taxon>Dikarya</taxon>
        <taxon>Basidiomycota</taxon>
        <taxon>Pucciniomycotina</taxon>
        <taxon>Pucciniomycetes</taxon>
        <taxon>Pucciniales</taxon>
        <taxon>Melampsoraceae</taxon>
        <taxon>Melampsora</taxon>
    </lineage>
</organism>
<dbReference type="RefSeq" id="XP_007411400.1">
    <property type="nucleotide sequence ID" value="XM_007411338.1"/>
</dbReference>
<proteinExistence type="predicted"/>
<feature type="compositionally biased region" description="Polar residues" evidence="1">
    <location>
        <begin position="62"/>
        <end position="94"/>
    </location>
</feature>
<dbReference type="AlphaFoldDB" id="F4RQ28"/>